<dbReference type="Pfam" id="PF11927">
    <property type="entry name" value="HODM_asu-like"/>
    <property type="match status" value="1"/>
</dbReference>
<name>A0A8E2END4_9PEZI</name>
<reference evidence="1 2" key="1">
    <citation type="journal article" date="2016" name="Nat. Commun.">
        <title>Ectomycorrhizal ecology is imprinted in the genome of the dominant symbiotic fungus Cenococcum geophilum.</title>
        <authorList>
            <consortium name="DOE Joint Genome Institute"/>
            <person name="Peter M."/>
            <person name="Kohler A."/>
            <person name="Ohm R.A."/>
            <person name="Kuo A."/>
            <person name="Krutzmann J."/>
            <person name="Morin E."/>
            <person name="Arend M."/>
            <person name="Barry K.W."/>
            <person name="Binder M."/>
            <person name="Choi C."/>
            <person name="Clum A."/>
            <person name="Copeland A."/>
            <person name="Grisel N."/>
            <person name="Haridas S."/>
            <person name="Kipfer T."/>
            <person name="LaButti K."/>
            <person name="Lindquist E."/>
            <person name="Lipzen A."/>
            <person name="Maire R."/>
            <person name="Meier B."/>
            <person name="Mihaltcheva S."/>
            <person name="Molinier V."/>
            <person name="Murat C."/>
            <person name="Poggeler S."/>
            <person name="Quandt C.A."/>
            <person name="Sperisen C."/>
            <person name="Tritt A."/>
            <person name="Tisserant E."/>
            <person name="Crous P.W."/>
            <person name="Henrissat B."/>
            <person name="Nehls U."/>
            <person name="Egli S."/>
            <person name="Spatafora J.W."/>
            <person name="Grigoriev I.V."/>
            <person name="Martin F.M."/>
        </authorList>
    </citation>
    <scope>NUCLEOTIDE SEQUENCE [LARGE SCALE GENOMIC DNA]</scope>
    <source>
        <strain evidence="1 2">CBS 207.34</strain>
    </source>
</reference>
<evidence type="ECO:0000313" key="1">
    <source>
        <dbReference type="EMBL" id="OCL01658.1"/>
    </source>
</evidence>
<gene>
    <name evidence="1" type="ORF">AOQ84DRAFT_401651</name>
</gene>
<dbReference type="AlphaFoldDB" id="A0A8E2END4"/>
<dbReference type="InterPro" id="IPR021848">
    <property type="entry name" value="HODM_asu-like"/>
</dbReference>
<dbReference type="OrthoDB" id="5043642at2759"/>
<dbReference type="Proteomes" id="UP000250140">
    <property type="component" value="Unassembled WGS sequence"/>
</dbReference>
<organism evidence="1 2">
    <name type="scientific">Glonium stellatum</name>
    <dbReference type="NCBI Taxonomy" id="574774"/>
    <lineage>
        <taxon>Eukaryota</taxon>
        <taxon>Fungi</taxon>
        <taxon>Dikarya</taxon>
        <taxon>Ascomycota</taxon>
        <taxon>Pezizomycotina</taxon>
        <taxon>Dothideomycetes</taxon>
        <taxon>Pleosporomycetidae</taxon>
        <taxon>Gloniales</taxon>
        <taxon>Gloniaceae</taxon>
        <taxon>Glonium</taxon>
    </lineage>
</organism>
<protein>
    <submittedName>
        <fullName evidence="1">Uncharacterized protein</fullName>
    </submittedName>
</protein>
<evidence type="ECO:0000313" key="2">
    <source>
        <dbReference type="Proteomes" id="UP000250140"/>
    </source>
</evidence>
<proteinExistence type="predicted"/>
<keyword evidence="2" id="KW-1185">Reference proteome</keyword>
<dbReference type="EMBL" id="KV751092">
    <property type="protein sequence ID" value="OCL01658.1"/>
    <property type="molecule type" value="Genomic_DNA"/>
</dbReference>
<accession>A0A8E2END4</accession>
<sequence length="378" mass="43352">MSYELRFSISSLLILISVAWLYRRSLGNRKAEKPYPKSLLKNGEAFSESLYYQIKPLRNFEWRNTNPIQIRPFKPKYHLTMALENTTISELLDVDKTYLDRIRLRRQLIKDHGNIVVDANKKIAPAVSEFYTWMMGTYLPLRYPTMFQIVQNTSMVPKQRSQPLLTSLVTRETIPIRPPSTAIEALSLLGSHIDTEFLFLLPSSDPADDGKYKLEGYVTCFPSGFDTRKKINLTLADIHTPVPGYASKLEKSMDRFFATLPVGKIVKRVNWSVTTNTDLFALGGNHVYEGEDTKYESIDLEKTVLRCERQTLHRLPESKALVFAFKTFQYPIRQIKEEGNGEMLAAAIEGLSDGSVPRMAYYKRGVVWGNAVREFLRS</sequence>